<dbReference type="Gene3D" id="1.25.40.20">
    <property type="entry name" value="Ankyrin repeat-containing domain"/>
    <property type="match status" value="1"/>
</dbReference>
<evidence type="ECO:0000313" key="3">
    <source>
        <dbReference type="Proteomes" id="UP000315496"/>
    </source>
</evidence>
<dbReference type="SUPFAM" id="SSF48403">
    <property type="entry name" value="Ankyrin repeat"/>
    <property type="match status" value="1"/>
</dbReference>
<comment type="caution">
    <text evidence="2">The sequence shown here is derived from an EMBL/GenBank/DDBJ whole genome shotgun (WGS) entry which is preliminary data.</text>
</comment>
<dbReference type="Proteomes" id="UP000315496">
    <property type="component" value="Chromosome 2"/>
</dbReference>
<dbReference type="EMBL" id="VDLU01000002">
    <property type="protein sequence ID" value="TNJ28231.1"/>
    <property type="molecule type" value="Genomic_DNA"/>
</dbReference>
<dbReference type="InterPro" id="IPR036770">
    <property type="entry name" value="Ankyrin_rpt-contain_sf"/>
</dbReference>
<feature type="compositionally biased region" description="Basic residues" evidence="1">
    <location>
        <begin position="306"/>
        <end position="315"/>
    </location>
</feature>
<feature type="region of interest" description="Disordered" evidence="1">
    <location>
        <begin position="289"/>
        <end position="348"/>
    </location>
</feature>
<organism evidence="2 3">
    <name type="scientific">Giardia muris</name>
    <dbReference type="NCBI Taxonomy" id="5742"/>
    <lineage>
        <taxon>Eukaryota</taxon>
        <taxon>Metamonada</taxon>
        <taxon>Diplomonadida</taxon>
        <taxon>Hexamitidae</taxon>
        <taxon>Giardiinae</taxon>
        <taxon>Giardia</taxon>
    </lineage>
</organism>
<name>A0A4Z1T6W4_GIAMU</name>
<dbReference type="PANTHER" id="PTHR24184:SF11">
    <property type="entry name" value="ANKYRIN REPEAT AND SOCS BOX CONTAINING 3"/>
    <property type="match status" value="1"/>
</dbReference>
<accession>A0A4Z1T6W4</accession>
<reference evidence="2 3" key="1">
    <citation type="submission" date="2019-05" db="EMBL/GenBank/DDBJ databases">
        <title>The compact genome of Giardia muris reveals important steps in the evolution of intestinal protozoan parasites.</title>
        <authorList>
            <person name="Xu F."/>
            <person name="Jimenez-Gonzalez A."/>
            <person name="Einarsson E."/>
            <person name="Astvaldsson A."/>
            <person name="Peirasmaki D."/>
            <person name="Eckmann L."/>
            <person name="Andersson J.O."/>
            <person name="Svard S.G."/>
            <person name="Jerlstrom-Hultqvist J."/>
        </authorList>
    </citation>
    <scope>NUCLEOTIDE SEQUENCE [LARGE SCALE GENOMIC DNA]</scope>
    <source>
        <strain evidence="2 3">Roberts-Thomson</strain>
    </source>
</reference>
<evidence type="ECO:0000313" key="2">
    <source>
        <dbReference type="EMBL" id="TNJ28231.1"/>
    </source>
</evidence>
<keyword evidence="3" id="KW-1185">Reference proteome</keyword>
<dbReference type="AlphaFoldDB" id="A0A4Z1T6W4"/>
<evidence type="ECO:0000256" key="1">
    <source>
        <dbReference type="SAM" id="MobiDB-lite"/>
    </source>
</evidence>
<dbReference type="VEuPathDB" id="GiardiaDB:GMRT_14383"/>
<proteinExistence type="predicted"/>
<sequence>MGTSLGQKGRTYSKCRIVDNQGKECEQEDIKAKKMEDTAAWFAAVSACDMERVAGLVPRCAGIRNEMGETALMMAVRSSQIGVIPFLLRYEVGLKSASNKTALQLAVEQDDVVSATMLGDAEWDILTSGEETVLELAITRSAFCTLPYLATLYQRHDQRVLSKAILLACELQKLDLLATLICTSPPIQQAVLRCLADPSVNDDVRLRLLLSLRRTIQITDIQPDSKISDRTSSIIATTDSRISGLLSELEACRLTIWQLISEATQSRDTYERRLAALKEERDSLLQQLQRRRIESTPKTTTTTHSRPPKSQKTRGRSQSPIKPPNSKSYREVPSPPRTPTPLATSETPLGELERQLAGLLTDVSDLRYAVHALE</sequence>
<dbReference type="PANTHER" id="PTHR24184">
    <property type="entry name" value="SI:CH211-189E2.2"/>
    <property type="match status" value="1"/>
</dbReference>
<feature type="compositionally biased region" description="Low complexity" evidence="1">
    <location>
        <begin position="296"/>
        <end position="305"/>
    </location>
</feature>
<gene>
    <name evidence="2" type="ORF">GMRT_14383</name>
</gene>
<protein>
    <submittedName>
        <fullName evidence="2">Ankyrin repeat protein 1</fullName>
    </submittedName>
</protein>